<reference evidence="2" key="1">
    <citation type="journal article" date="2020" name="Stud. Mycol.">
        <title>101 Dothideomycetes genomes: a test case for predicting lifestyles and emergence of pathogens.</title>
        <authorList>
            <person name="Haridas S."/>
            <person name="Albert R."/>
            <person name="Binder M."/>
            <person name="Bloem J."/>
            <person name="Labutti K."/>
            <person name="Salamov A."/>
            <person name="Andreopoulos B."/>
            <person name="Baker S."/>
            <person name="Barry K."/>
            <person name="Bills G."/>
            <person name="Bluhm B."/>
            <person name="Cannon C."/>
            <person name="Castanera R."/>
            <person name="Culley D."/>
            <person name="Daum C."/>
            <person name="Ezra D."/>
            <person name="Gonzalez J."/>
            <person name="Henrissat B."/>
            <person name="Kuo A."/>
            <person name="Liang C."/>
            <person name="Lipzen A."/>
            <person name="Lutzoni F."/>
            <person name="Magnuson J."/>
            <person name="Mondo S."/>
            <person name="Nolan M."/>
            <person name="Ohm R."/>
            <person name="Pangilinan J."/>
            <person name="Park H.-J."/>
            <person name="Ramirez L."/>
            <person name="Alfaro M."/>
            <person name="Sun H."/>
            <person name="Tritt A."/>
            <person name="Yoshinaga Y."/>
            <person name="Zwiers L.-H."/>
            <person name="Turgeon B."/>
            <person name="Goodwin S."/>
            <person name="Spatafora J."/>
            <person name="Crous P."/>
            <person name="Grigoriev I."/>
        </authorList>
    </citation>
    <scope>NUCLEOTIDE SEQUENCE</scope>
    <source>
        <strain evidence="2">CBS 113818</strain>
    </source>
</reference>
<proteinExistence type="predicted"/>
<name>A0A6A6ZCP0_9PLEO</name>
<dbReference type="OrthoDB" id="3889136at2759"/>
<sequence length="175" mass="19582">MDASNNPKHVPKVKKPVLLAPSAGKATPSPSPTKVTWDAENNRKLFLLTFGRSITASEHAQLSKAFPGSTTSSIRNRLGALRAEMRKLHESLEYEVPGVSGKKVSATPDKKSSAFLKRGVDEVDESEEGFATPSKRQRWLRIRDPSHSPRRPRRRRQLVRLPKILKTRCRVNIPA</sequence>
<dbReference type="EMBL" id="MU006252">
    <property type="protein sequence ID" value="KAF2818479.1"/>
    <property type="molecule type" value="Genomic_DNA"/>
</dbReference>
<feature type="region of interest" description="Disordered" evidence="1">
    <location>
        <begin position="123"/>
        <end position="154"/>
    </location>
</feature>
<accession>A0A6A6ZCP0</accession>
<evidence type="ECO:0000256" key="1">
    <source>
        <dbReference type="SAM" id="MobiDB-lite"/>
    </source>
</evidence>
<organism evidence="2 3">
    <name type="scientific">Ophiobolus disseminans</name>
    <dbReference type="NCBI Taxonomy" id="1469910"/>
    <lineage>
        <taxon>Eukaryota</taxon>
        <taxon>Fungi</taxon>
        <taxon>Dikarya</taxon>
        <taxon>Ascomycota</taxon>
        <taxon>Pezizomycotina</taxon>
        <taxon>Dothideomycetes</taxon>
        <taxon>Pleosporomycetidae</taxon>
        <taxon>Pleosporales</taxon>
        <taxon>Pleosporineae</taxon>
        <taxon>Phaeosphaeriaceae</taxon>
        <taxon>Ophiobolus</taxon>
    </lineage>
</organism>
<dbReference type="AlphaFoldDB" id="A0A6A6ZCP0"/>
<evidence type="ECO:0008006" key="4">
    <source>
        <dbReference type="Google" id="ProtNLM"/>
    </source>
</evidence>
<dbReference type="Proteomes" id="UP000799424">
    <property type="component" value="Unassembled WGS sequence"/>
</dbReference>
<keyword evidence="3" id="KW-1185">Reference proteome</keyword>
<evidence type="ECO:0000313" key="3">
    <source>
        <dbReference type="Proteomes" id="UP000799424"/>
    </source>
</evidence>
<protein>
    <recommendedName>
        <fullName evidence="4">Myb-like domain-containing protein</fullName>
    </recommendedName>
</protein>
<feature type="region of interest" description="Disordered" evidence="1">
    <location>
        <begin position="1"/>
        <end position="36"/>
    </location>
</feature>
<gene>
    <name evidence="2" type="ORF">CC86DRAFT_375832</name>
</gene>
<evidence type="ECO:0000313" key="2">
    <source>
        <dbReference type="EMBL" id="KAF2818479.1"/>
    </source>
</evidence>